<reference evidence="2 3" key="1">
    <citation type="submission" date="2019-06" db="EMBL/GenBank/DDBJ databases">
        <authorList>
            <person name="Broberg M."/>
        </authorList>
    </citation>
    <scope>NUCLEOTIDE SEQUENCE [LARGE SCALE GENOMIC DNA]</scope>
</reference>
<comment type="caution">
    <text evidence="2">The sequence shown here is derived from an EMBL/GenBank/DDBJ whole genome shotgun (WGS) entry which is preliminary data.</text>
</comment>
<organism evidence="2 3">
    <name type="scientific">Bionectria ochroleuca</name>
    <name type="common">Gliocladium roseum</name>
    <dbReference type="NCBI Taxonomy" id="29856"/>
    <lineage>
        <taxon>Eukaryota</taxon>
        <taxon>Fungi</taxon>
        <taxon>Dikarya</taxon>
        <taxon>Ascomycota</taxon>
        <taxon>Pezizomycotina</taxon>
        <taxon>Sordariomycetes</taxon>
        <taxon>Hypocreomycetidae</taxon>
        <taxon>Hypocreales</taxon>
        <taxon>Bionectriaceae</taxon>
        <taxon>Clonostachys</taxon>
    </lineage>
</organism>
<keyword evidence="3" id="KW-1185">Reference proteome</keyword>
<feature type="compositionally biased region" description="Polar residues" evidence="1">
    <location>
        <begin position="22"/>
        <end position="32"/>
    </location>
</feature>
<dbReference type="EMBL" id="CABFNS010000704">
    <property type="protein sequence ID" value="VUC23368.1"/>
    <property type="molecule type" value="Genomic_DNA"/>
</dbReference>
<evidence type="ECO:0000313" key="2">
    <source>
        <dbReference type="EMBL" id="VUC23368.1"/>
    </source>
</evidence>
<accession>A0ABY6TZB9</accession>
<evidence type="ECO:0000256" key="1">
    <source>
        <dbReference type="SAM" id="MobiDB-lite"/>
    </source>
</evidence>
<name>A0ABY6TZB9_BIOOC</name>
<evidence type="ECO:0000313" key="3">
    <source>
        <dbReference type="Proteomes" id="UP000766486"/>
    </source>
</evidence>
<protein>
    <submittedName>
        <fullName evidence="2">Uncharacterized protein</fullName>
    </submittedName>
</protein>
<gene>
    <name evidence="2" type="ORF">CLO192961_LOCUS114405</name>
</gene>
<sequence>MSLRSFSGSSQRHEQDPANVGDTPQMSASNVISDPAADVAKKSISPLTTGKLANKNPIKASDTNALSICIHNLIFPR</sequence>
<feature type="region of interest" description="Disordered" evidence="1">
    <location>
        <begin position="1"/>
        <end position="34"/>
    </location>
</feature>
<proteinExistence type="predicted"/>
<feature type="compositionally biased region" description="Polar residues" evidence="1">
    <location>
        <begin position="1"/>
        <end position="10"/>
    </location>
</feature>
<dbReference type="Proteomes" id="UP000766486">
    <property type="component" value="Unassembled WGS sequence"/>
</dbReference>